<keyword evidence="1" id="KW-0472">Membrane</keyword>
<keyword evidence="1" id="KW-1133">Transmembrane helix</keyword>
<reference evidence="2 3" key="2">
    <citation type="submission" date="2017-05" db="EMBL/GenBank/DDBJ databases">
        <title>Genome of Chryseobacterium haifense.</title>
        <authorList>
            <person name="Newman J.D."/>
        </authorList>
    </citation>
    <scope>NUCLEOTIDE SEQUENCE [LARGE SCALE GENOMIC DNA]</scope>
    <source>
        <strain evidence="2 3">DSM 19056</strain>
    </source>
</reference>
<evidence type="ECO:0000256" key="1">
    <source>
        <dbReference type="SAM" id="Phobius"/>
    </source>
</evidence>
<evidence type="ECO:0000313" key="3">
    <source>
        <dbReference type="Proteomes" id="UP000197587"/>
    </source>
</evidence>
<accession>A0A246BCY0</accession>
<keyword evidence="3" id="KW-1185">Reference proteome</keyword>
<dbReference type="EMBL" id="JASZ02000001">
    <property type="protein sequence ID" value="OWK99501.1"/>
    <property type="molecule type" value="Genomic_DNA"/>
</dbReference>
<comment type="caution">
    <text evidence="2">The sequence shown here is derived from an EMBL/GenBank/DDBJ whole genome shotgun (WGS) entry which is preliminary data.</text>
</comment>
<gene>
    <name evidence="2" type="ORF">AP75_00730</name>
</gene>
<keyword evidence="1" id="KW-0812">Transmembrane</keyword>
<reference evidence="2 3" key="1">
    <citation type="submission" date="2014-01" db="EMBL/GenBank/DDBJ databases">
        <authorList>
            <consortium name="Genome Consortium for Active Teaching"/>
            <person name="Sontag T.C."/>
            <person name="Newman J.D."/>
        </authorList>
    </citation>
    <scope>NUCLEOTIDE SEQUENCE [LARGE SCALE GENOMIC DNA]</scope>
    <source>
        <strain evidence="2 3">DSM 19056</strain>
    </source>
</reference>
<proteinExistence type="predicted"/>
<dbReference type="AlphaFoldDB" id="A0A246BCY0"/>
<dbReference type="Proteomes" id="UP000197587">
    <property type="component" value="Unassembled WGS sequence"/>
</dbReference>
<feature type="transmembrane region" description="Helical" evidence="1">
    <location>
        <begin position="43"/>
        <end position="61"/>
    </location>
</feature>
<dbReference type="RefSeq" id="WP_031501472.1">
    <property type="nucleotide sequence ID" value="NZ_JASZ02000001.1"/>
</dbReference>
<organism evidence="2 3">
    <name type="scientific">Kaistella haifensis DSM 19056</name>
    <dbReference type="NCBI Taxonomy" id="1450526"/>
    <lineage>
        <taxon>Bacteria</taxon>
        <taxon>Pseudomonadati</taxon>
        <taxon>Bacteroidota</taxon>
        <taxon>Flavobacteriia</taxon>
        <taxon>Flavobacteriales</taxon>
        <taxon>Weeksellaceae</taxon>
        <taxon>Chryseobacterium group</taxon>
        <taxon>Kaistella</taxon>
    </lineage>
</organism>
<name>A0A246BCY0_9FLAO</name>
<sequence>MKNDLIISPSILYWLVFFGIIFTVFSVSFDLSSFGISVQMGKILSYVAVLCNFIVAIVLIIDVFKNHNPSRFLWTLGFLLFGAFVGYFYLRNRDSYSAQP</sequence>
<feature type="transmembrane region" description="Helical" evidence="1">
    <location>
        <begin position="12"/>
        <end position="31"/>
    </location>
</feature>
<evidence type="ECO:0000313" key="2">
    <source>
        <dbReference type="EMBL" id="OWK99501.1"/>
    </source>
</evidence>
<feature type="transmembrane region" description="Helical" evidence="1">
    <location>
        <begin position="73"/>
        <end position="90"/>
    </location>
</feature>
<protein>
    <submittedName>
        <fullName evidence="2">Uncharacterized protein</fullName>
    </submittedName>
</protein>